<dbReference type="SUPFAM" id="SSF56112">
    <property type="entry name" value="Protein kinase-like (PK-like)"/>
    <property type="match status" value="1"/>
</dbReference>
<evidence type="ECO:0000313" key="4">
    <source>
        <dbReference type="RefSeq" id="XP_027091535.2"/>
    </source>
</evidence>
<evidence type="ECO:0000313" key="2">
    <source>
        <dbReference type="Proteomes" id="UP001652660"/>
    </source>
</evidence>
<dbReference type="RefSeq" id="XP_027091534.2">
    <property type="nucleotide sequence ID" value="XM_027235733.2"/>
</dbReference>
<dbReference type="CDD" id="cd05157">
    <property type="entry name" value="ETNK_euk"/>
    <property type="match status" value="1"/>
</dbReference>
<dbReference type="InterPro" id="IPR011009">
    <property type="entry name" value="Kinase-like_dom_sf"/>
</dbReference>
<evidence type="ECO:0000313" key="3">
    <source>
        <dbReference type="RefSeq" id="XP_027091534.2"/>
    </source>
</evidence>
<dbReference type="AlphaFoldDB" id="A0A6P6ULT7"/>
<dbReference type="GO" id="GO:0004305">
    <property type="term" value="F:ethanolamine kinase activity"/>
    <property type="evidence" value="ECO:0007669"/>
    <property type="project" value="TreeGrafter"/>
</dbReference>
<dbReference type="GO" id="GO:0005737">
    <property type="term" value="C:cytoplasm"/>
    <property type="evidence" value="ECO:0007669"/>
    <property type="project" value="TreeGrafter"/>
</dbReference>
<accession>A0A6P6ULT7</accession>
<reference evidence="2" key="1">
    <citation type="journal article" date="2025" name="Foods">
        <title>Unveiling the Microbial Signatures of Arabica Coffee Cherries: Insights into Ripeness Specific Diversity, Functional Traits, and Implications for Quality and Safety.</title>
        <authorList>
            <consortium name="RefSeq"/>
            <person name="Tenea G.N."/>
            <person name="Cifuentes V."/>
            <person name="Reyes P."/>
            <person name="Cevallos-Vallejos M."/>
        </authorList>
    </citation>
    <scope>NUCLEOTIDE SEQUENCE [LARGE SCALE GENOMIC DNA]</scope>
</reference>
<keyword evidence="3 4" id="KW-0418">Kinase</keyword>
<dbReference type="Pfam" id="PF01633">
    <property type="entry name" value="Choline_kinase"/>
    <property type="match status" value="1"/>
</dbReference>
<organism evidence="2 3">
    <name type="scientific">Coffea arabica</name>
    <name type="common">Arabian coffee</name>
    <dbReference type="NCBI Taxonomy" id="13443"/>
    <lineage>
        <taxon>Eukaryota</taxon>
        <taxon>Viridiplantae</taxon>
        <taxon>Streptophyta</taxon>
        <taxon>Embryophyta</taxon>
        <taxon>Tracheophyta</taxon>
        <taxon>Spermatophyta</taxon>
        <taxon>Magnoliopsida</taxon>
        <taxon>eudicotyledons</taxon>
        <taxon>Gunneridae</taxon>
        <taxon>Pentapetalae</taxon>
        <taxon>asterids</taxon>
        <taxon>lamiids</taxon>
        <taxon>Gentianales</taxon>
        <taxon>Rubiaceae</taxon>
        <taxon>Ixoroideae</taxon>
        <taxon>Gardenieae complex</taxon>
        <taxon>Bertiereae - Coffeeae clade</taxon>
        <taxon>Coffeeae</taxon>
        <taxon>Coffea</taxon>
    </lineage>
</organism>
<dbReference type="Gene3D" id="3.30.200.20">
    <property type="entry name" value="Phosphorylase Kinase, domain 1"/>
    <property type="match status" value="1"/>
</dbReference>
<dbReference type="PANTHER" id="PTHR22603:SF93">
    <property type="entry name" value="RE24176P"/>
    <property type="match status" value="1"/>
</dbReference>
<keyword evidence="2" id="KW-1185">Reference proteome</keyword>
<evidence type="ECO:0000256" key="1">
    <source>
        <dbReference type="ARBA" id="ARBA00038211"/>
    </source>
</evidence>
<proteinExistence type="inferred from homology"/>
<dbReference type="Proteomes" id="UP001652660">
    <property type="component" value="Chromosome 10e"/>
</dbReference>
<dbReference type="RefSeq" id="XP_027091535.2">
    <property type="nucleotide sequence ID" value="XM_027235734.2"/>
</dbReference>
<name>A0A6P6ULT7_COFAR</name>
<sequence>MAVKTNGFVEGCLPEELLKLLLTLASTWTDVIDVNAFKVIPLKGAMTNEVYRVTWPTKSKENTRTVLVRVYGEGVELFFNRDEEIRTFECMSIHGHGPRLLGQFSDGRVEEFIYAKTLSAADLRDPEISALIAAKLREFHKLDMPGSKNVVLWGRMRNWLRKAKSLCNLEHVKEFWLEKLEKEISILEKELSQDNQEIAFCHNDLQYGNIMIDEETRSITFIDYEYSSYNPIAYDIANHFCEMVADYHTDTPHILDYNKYPGLEERQKFVREYLSSAGHEPTDAEVKQLTINVEKYTLANHLFWGLWGIISAYVNNIDFDYMEYARQRFQQYWLKKPKILDISVDSLCETNDSAAELKI</sequence>
<protein>
    <submittedName>
        <fullName evidence="3 4">Probable choline kinase 1</fullName>
    </submittedName>
</protein>
<dbReference type="GO" id="GO:0004103">
    <property type="term" value="F:choline kinase activity"/>
    <property type="evidence" value="ECO:0007669"/>
    <property type="project" value="TreeGrafter"/>
</dbReference>
<dbReference type="PANTHER" id="PTHR22603">
    <property type="entry name" value="CHOLINE/ETHANOALAMINE KINASE"/>
    <property type="match status" value="1"/>
</dbReference>
<keyword evidence="3 4" id="KW-0808">Transferase</keyword>
<dbReference type="GO" id="GO:0006646">
    <property type="term" value="P:phosphatidylethanolamine biosynthetic process"/>
    <property type="evidence" value="ECO:0007669"/>
    <property type="project" value="TreeGrafter"/>
</dbReference>
<reference evidence="3 4" key="2">
    <citation type="submission" date="2025-05" db="UniProtKB">
        <authorList>
            <consortium name="RefSeq"/>
        </authorList>
    </citation>
    <scope>IDENTIFICATION</scope>
    <source>
        <tissue evidence="3 4">Leaves</tissue>
    </source>
</reference>
<gene>
    <name evidence="3 4" type="primary">LOC113712346</name>
</gene>
<comment type="similarity">
    <text evidence="1">Belongs to the choline/ethanolamine kinase family.</text>
</comment>
<dbReference type="Gene3D" id="3.90.1200.10">
    <property type="match status" value="1"/>
</dbReference>
<dbReference type="GeneID" id="113712346"/>